<dbReference type="PANTHER" id="PTHR44085:SF2">
    <property type="entry name" value="SEPIAPTERIN REDUCTASE"/>
    <property type="match status" value="1"/>
</dbReference>
<keyword evidence="3" id="KW-0521">NADP</keyword>
<dbReference type="InterPro" id="IPR036291">
    <property type="entry name" value="NAD(P)-bd_dom_sf"/>
</dbReference>
<protein>
    <submittedName>
        <fullName evidence="6">Sepiapterin reductase</fullName>
    </submittedName>
</protein>
<dbReference type="GO" id="GO:0004757">
    <property type="term" value="F:sepiapterin reductase (NADP+) activity"/>
    <property type="evidence" value="ECO:0007669"/>
    <property type="project" value="TreeGrafter"/>
</dbReference>
<name>A0A0N5AJ74_9BILA</name>
<reference evidence="6" key="1">
    <citation type="submission" date="2017-02" db="UniProtKB">
        <authorList>
            <consortium name="WormBaseParasite"/>
        </authorList>
    </citation>
    <scope>IDENTIFICATION</scope>
</reference>
<keyword evidence="4" id="KW-0560">Oxidoreductase</keyword>
<dbReference type="Pfam" id="PF00106">
    <property type="entry name" value="adh_short"/>
    <property type="match status" value="1"/>
</dbReference>
<accession>A0A0N5AJ74</accession>
<dbReference type="InterPro" id="IPR051721">
    <property type="entry name" value="Biopterin_syn/organic_redct"/>
</dbReference>
<dbReference type="PRINTS" id="PR00081">
    <property type="entry name" value="GDHRDH"/>
</dbReference>
<evidence type="ECO:0000256" key="1">
    <source>
        <dbReference type="ARBA" id="ARBA00004496"/>
    </source>
</evidence>
<dbReference type="Proteomes" id="UP000046393">
    <property type="component" value="Unplaced"/>
</dbReference>
<dbReference type="AlphaFoldDB" id="A0A0N5AJ74"/>
<dbReference type="GO" id="GO:0006729">
    <property type="term" value="P:tetrahydrobiopterin biosynthetic process"/>
    <property type="evidence" value="ECO:0007669"/>
    <property type="project" value="TreeGrafter"/>
</dbReference>
<organism evidence="5 6">
    <name type="scientific">Syphacia muris</name>
    <dbReference type="NCBI Taxonomy" id="451379"/>
    <lineage>
        <taxon>Eukaryota</taxon>
        <taxon>Metazoa</taxon>
        <taxon>Ecdysozoa</taxon>
        <taxon>Nematoda</taxon>
        <taxon>Chromadorea</taxon>
        <taxon>Rhabditida</taxon>
        <taxon>Spirurina</taxon>
        <taxon>Oxyuridomorpha</taxon>
        <taxon>Oxyuroidea</taxon>
        <taxon>Oxyuridae</taxon>
        <taxon>Syphacia</taxon>
    </lineage>
</organism>
<evidence type="ECO:0000313" key="5">
    <source>
        <dbReference type="Proteomes" id="UP000046393"/>
    </source>
</evidence>
<dbReference type="InterPro" id="IPR002347">
    <property type="entry name" value="SDR_fam"/>
</dbReference>
<comment type="subcellular location">
    <subcellularLocation>
        <location evidence="1">Cytoplasm</location>
    </subcellularLocation>
</comment>
<proteinExistence type="predicted"/>
<dbReference type="SUPFAM" id="SSF51735">
    <property type="entry name" value="NAD(P)-binding Rossmann-fold domains"/>
    <property type="match status" value="1"/>
</dbReference>
<dbReference type="GO" id="GO:0005737">
    <property type="term" value="C:cytoplasm"/>
    <property type="evidence" value="ECO:0007669"/>
    <property type="project" value="UniProtKB-SubCell"/>
</dbReference>
<evidence type="ECO:0000256" key="2">
    <source>
        <dbReference type="ARBA" id="ARBA00022490"/>
    </source>
</evidence>
<dbReference type="Gene3D" id="3.40.50.720">
    <property type="entry name" value="NAD(P)-binding Rossmann-like Domain"/>
    <property type="match status" value="1"/>
</dbReference>
<keyword evidence="5" id="KW-1185">Reference proteome</keyword>
<dbReference type="WBParaSite" id="SMUV_0000450001-mRNA-1">
    <property type="protein sequence ID" value="SMUV_0000450001-mRNA-1"/>
    <property type="gene ID" value="SMUV_0000450001"/>
</dbReference>
<evidence type="ECO:0000256" key="4">
    <source>
        <dbReference type="ARBA" id="ARBA00023002"/>
    </source>
</evidence>
<dbReference type="STRING" id="451379.A0A0N5AJ74"/>
<evidence type="ECO:0000256" key="3">
    <source>
        <dbReference type="ARBA" id="ARBA00022857"/>
    </source>
</evidence>
<keyword evidence="2" id="KW-0963">Cytoplasm</keyword>
<sequence length="270" mass="29779">MSSKDLEESPVVENNVLVGRKVIALITGASRGIGYQIAIQLAKCVAGGSVILLTARSGQMLQQVKQRIESINSKVTAVAVLADMGNDFNDVKSSFTAAFDSTFNTAVNFDVLLIFHNAGTIGDLEHKALDLCDQHQWNEYLYLNLTSAILLNNFVLQYFSLKTIKRRFVINITSLLAVEPFPSFTQYSVAKAAREAFFRSLALECPDVCVLSYSPGPVLTAMYEEICRKYASLKILSEKSYDAKIREQYVSQSEGTVAENSSYTIILEVG</sequence>
<dbReference type="PANTHER" id="PTHR44085">
    <property type="entry name" value="SEPIAPTERIN REDUCTASE"/>
    <property type="match status" value="1"/>
</dbReference>
<evidence type="ECO:0000313" key="6">
    <source>
        <dbReference type="WBParaSite" id="SMUV_0000450001-mRNA-1"/>
    </source>
</evidence>